<dbReference type="FunCoup" id="W2RUB7">
    <property type="interactions" value="718"/>
</dbReference>
<dbReference type="InterPro" id="IPR044888">
    <property type="entry name" value="Mediatior_Med7_sf"/>
</dbReference>
<evidence type="ECO:0000256" key="11">
    <source>
        <dbReference type="SAM" id="MobiDB-lite"/>
    </source>
</evidence>
<dbReference type="GO" id="GO:0006357">
    <property type="term" value="P:regulation of transcription by RNA polymerase II"/>
    <property type="evidence" value="ECO:0007669"/>
    <property type="project" value="InterPro"/>
</dbReference>
<proteinExistence type="inferred from homology"/>
<dbReference type="GO" id="GO:0003712">
    <property type="term" value="F:transcription coregulator activity"/>
    <property type="evidence" value="ECO:0007669"/>
    <property type="project" value="InterPro"/>
</dbReference>
<dbReference type="GO" id="GO:0016592">
    <property type="term" value="C:mediator complex"/>
    <property type="evidence" value="ECO:0007669"/>
    <property type="project" value="InterPro"/>
</dbReference>
<evidence type="ECO:0000313" key="13">
    <source>
        <dbReference type="Proteomes" id="UP000030752"/>
    </source>
</evidence>
<comment type="similarity">
    <text evidence="2 10">Belongs to the Mediator complex subunit 7 family.</text>
</comment>
<dbReference type="eggNOG" id="KOG0570">
    <property type="taxonomic scope" value="Eukaryota"/>
</dbReference>
<feature type="region of interest" description="Disordered" evidence="11">
    <location>
        <begin position="1"/>
        <end position="23"/>
    </location>
</feature>
<evidence type="ECO:0000256" key="8">
    <source>
        <dbReference type="ARBA" id="ARBA00023242"/>
    </source>
</evidence>
<dbReference type="Pfam" id="PF05983">
    <property type="entry name" value="Med7"/>
    <property type="match status" value="1"/>
</dbReference>
<dbReference type="Proteomes" id="UP000030752">
    <property type="component" value="Unassembled WGS sequence"/>
</dbReference>
<dbReference type="GO" id="GO:0070847">
    <property type="term" value="C:core mediator complex"/>
    <property type="evidence" value="ECO:0007669"/>
    <property type="project" value="TreeGrafter"/>
</dbReference>
<dbReference type="Gene3D" id="6.10.140.200">
    <property type="match status" value="1"/>
</dbReference>
<keyword evidence="13" id="KW-1185">Reference proteome</keyword>
<keyword evidence="8 10" id="KW-0539">Nucleus</keyword>
<evidence type="ECO:0000256" key="1">
    <source>
        <dbReference type="ARBA" id="ARBA00004123"/>
    </source>
</evidence>
<dbReference type="InParanoid" id="W2RUB7"/>
<dbReference type="OrthoDB" id="10253553at2759"/>
<dbReference type="InterPro" id="IPR037212">
    <property type="entry name" value="Med7/Med21-like"/>
</dbReference>
<dbReference type="AlphaFoldDB" id="W2RUB7"/>
<keyword evidence="6 10" id="KW-0010">Activator</keyword>
<evidence type="ECO:0000256" key="6">
    <source>
        <dbReference type="ARBA" id="ARBA00023159"/>
    </source>
</evidence>
<sequence>MVDAQPTADEQQQAQPEYNPLNFLKSPFPAPPPFWKHFSTANISRLSEIQSSTSSSDSTSDLPYDLALLLPPPAPQFGAYPAFSRPNQVHPQADPPPASILLFDPAAPRFNPAVTLTKLTKSLLLNFLELTTIMEVNPSERQDKMEDIRRLVINVHAVINMYRPHQARESVKEMLEGLLEEGRREMEVADAVKEKVKVFLSEVEGLRNERVVGNRMRDHVNGHGNVDQQDDDEDERLTEARRLWRVVHEIAEE</sequence>
<dbReference type="PANTHER" id="PTHR21428:SF11">
    <property type="entry name" value="MEDIATOR OF RNA POLYMERASE II TRANSCRIPTION SUBUNIT 7"/>
    <property type="match status" value="1"/>
</dbReference>
<evidence type="ECO:0000256" key="2">
    <source>
        <dbReference type="ARBA" id="ARBA00009994"/>
    </source>
</evidence>
<accession>W2RUB7</accession>
<dbReference type="HOGENOM" id="CLU_065214_0_1_1"/>
<dbReference type="Gene3D" id="6.10.140.1520">
    <property type="match status" value="1"/>
</dbReference>
<dbReference type="STRING" id="1220924.W2RUB7"/>
<dbReference type="RefSeq" id="XP_008718665.1">
    <property type="nucleotide sequence ID" value="XM_008720443.1"/>
</dbReference>
<protein>
    <recommendedName>
        <fullName evidence="4 10">Mediator of RNA polymerase II transcription subunit 7</fullName>
    </recommendedName>
</protein>
<evidence type="ECO:0000313" key="12">
    <source>
        <dbReference type="EMBL" id="ETN39880.1"/>
    </source>
</evidence>
<comment type="subunit">
    <text evidence="3 10">Component of the Mediator complex.</text>
</comment>
<evidence type="ECO:0000256" key="9">
    <source>
        <dbReference type="ARBA" id="ARBA00025687"/>
    </source>
</evidence>
<dbReference type="InterPro" id="IPR009244">
    <property type="entry name" value="Mediatior_Med7"/>
</dbReference>
<keyword evidence="7 10" id="KW-0804">Transcription</keyword>
<dbReference type="PANTHER" id="PTHR21428">
    <property type="entry name" value="MEDIATOR OF RNA POLYMERASE II TRANSCRIPTION SUBUNIT 7"/>
    <property type="match status" value="1"/>
</dbReference>
<gene>
    <name evidence="12" type="ORF">HMPREF1541_06106</name>
</gene>
<evidence type="ECO:0000256" key="3">
    <source>
        <dbReference type="ARBA" id="ARBA00011837"/>
    </source>
</evidence>
<dbReference type="GeneID" id="19973445"/>
<evidence type="ECO:0000256" key="4">
    <source>
        <dbReference type="ARBA" id="ARBA00020631"/>
    </source>
</evidence>
<evidence type="ECO:0000256" key="7">
    <source>
        <dbReference type="ARBA" id="ARBA00023163"/>
    </source>
</evidence>
<dbReference type="VEuPathDB" id="FungiDB:HMPREF1541_06106"/>
<dbReference type="EMBL" id="KB822721">
    <property type="protein sequence ID" value="ETN39880.1"/>
    <property type="molecule type" value="Genomic_DNA"/>
</dbReference>
<keyword evidence="5 10" id="KW-0805">Transcription regulation</keyword>
<comment type="subcellular location">
    <subcellularLocation>
        <location evidence="1 10">Nucleus</location>
    </subcellularLocation>
</comment>
<dbReference type="SUPFAM" id="SSF140718">
    <property type="entry name" value="Mediator hinge subcomplex-like"/>
    <property type="match status" value="1"/>
</dbReference>
<comment type="function">
    <text evidence="9">Component of the Mediator complex, a coactivator involved in the regulated transcription of nearly all RNA polymerase II-dependent genes. Mediator functions as a bridge to convey information from gene-specific regulatory proteins to the basal RNA polymerase II transcription machinery. Mediator is recruited to promoters by direct interactions with regulatory proteins and serves as a scaffold for the assembly of a functional preinitiation complex with RNA polymerase II and the general transcription factors.</text>
</comment>
<name>W2RUB7_CYPE1</name>
<organism evidence="12 13">
    <name type="scientific">Cyphellophora europaea (strain CBS 101466)</name>
    <name type="common">Phialophora europaea</name>
    <dbReference type="NCBI Taxonomy" id="1220924"/>
    <lineage>
        <taxon>Eukaryota</taxon>
        <taxon>Fungi</taxon>
        <taxon>Dikarya</taxon>
        <taxon>Ascomycota</taxon>
        <taxon>Pezizomycotina</taxon>
        <taxon>Eurotiomycetes</taxon>
        <taxon>Chaetothyriomycetidae</taxon>
        <taxon>Chaetothyriales</taxon>
        <taxon>Cyphellophoraceae</taxon>
        <taxon>Cyphellophora</taxon>
    </lineage>
</organism>
<reference evidence="12 13" key="1">
    <citation type="submission" date="2013-03" db="EMBL/GenBank/DDBJ databases">
        <title>The Genome Sequence of Phialophora europaea CBS 101466.</title>
        <authorList>
            <consortium name="The Broad Institute Genomics Platform"/>
            <person name="Cuomo C."/>
            <person name="de Hoog S."/>
            <person name="Gorbushina A."/>
            <person name="Walker B."/>
            <person name="Young S.K."/>
            <person name="Zeng Q."/>
            <person name="Gargeya S."/>
            <person name="Fitzgerald M."/>
            <person name="Haas B."/>
            <person name="Abouelleil A."/>
            <person name="Allen A.W."/>
            <person name="Alvarado L."/>
            <person name="Arachchi H.M."/>
            <person name="Berlin A.M."/>
            <person name="Chapman S.B."/>
            <person name="Gainer-Dewar J."/>
            <person name="Goldberg J."/>
            <person name="Griggs A."/>
            <person name="Gujja S."/>
            <person name="Hansen M."/>
            <person name="Howarth C."/>
            <person name="Imamovic A."/>
            <person name="Ireland A."/>
            <person name="Larimer J."/>
            <person name="McCowan C."/>
            <person name="Murphy C."/>
            <person name="Pearson M."/>
            <person name="Poon T.W."/>
            <person name="Priest M."/>
            <person name="Roberts A."/>
            <person name="Saif S."/>
            <person name="Shea T."/>
            <person name="Sisk P."/>
            <person name="Sykes S."/>
            <person name="Wortman J."/>
            <person name="Nusbaum C."/>
            <person name="Birren B."/>
        </authorList>
    </citation>
    <scope>NUCLEOTIDE SEQUENCE [LARGE SCALE GENOMIC DNA]</scope>
    <source>
        <strain evidence="12 13">CBS 101466</strain>
    </source>
</reference>
<evidence type="ECO:0000256" key="10">
    <source>
        <dbReference type="RuleBase" id="RU364060"/>
    </source>
</evidence>
<evidence type="ECO:0000256" key="5">
    <source>
        <dbReference type="ARBA" id="ARBA00023015"/>
    </source>
</evidence>